<reference evidence="1" key="1">
    <citation type="submission" date="2023-10" db="EMBL/GenBank/DDBJ databases">
        <authorList>
            <person name="Chen Y."/>
            <person name="Shah S."/>
            <person name="Dougan E. K."/>
            <person name="Thang M."/>
            <person name="Chan C."/>
        </authorList>
    </citation>
    <scope>NUCLEOTIDE SEQUENCE [LARGE SCALE GENOMIC DNA]</scope>
</reference>
<organism evidence="1 2">
    <name type="scientific">Prorocentrum cordatum</name>
    <dbReference type="NCBI Taxonomy" id="2364126"/>
    <lineage>
        <taxon>Eukaryota</taxon>
        <taxon>Sar</taxon>
        <taxon>Alveolata</taxon>
        <taxon>Dinophyceae</taxon>
        <taxon>Prorocentrales</taxon>
        <taxon>Prorocentraceae</taxon>
        <taxon>Prorocentrum</taxon>
    </lineage>
</organism>
<name>A0ABN9QZR6_9DINO</name>
<protein>
    <recommendedName>
        <fullName evidence="3">Beta-galactosidase</fullName>
    </recommendedName>
</protein>
<evidence type="ECO:0000313" key="2">
    <source>
        <dbReference type="Proteomes" id="UP001189429"/>
    </source>
</evidence>
<comment type="caution">
    <text evidence="1">The sequence shown here is derived from an EMBL/GenBank/DDBJ whole genome shotgun (WGS) entry which is preliminary data.</text>
</comment>
<gene>
    <name evidence="1" type="ORF">PCOR1329_LOCUS15983</name>
</gene>
<proteinExistence type="predicted"/>
<dbReference type="EMBL" id="CAUYUJ010004880">
    <property type="protein sequence ID" value="CAK0811353.1"/>
    <property type="molecule type" value="Genomic_DNA"/>
</dbReference>
<evidence type="ECO:0008006" key="3">
    <source>
        <dbReference type="Google" id="ProtNLM"/>
    </source>
</evidence>
<keyword evidence="2" id="KW-1185">Reference proteome</keyword>
<sequence>MPTDSTHAFAALGLDVREKTSWTPGQQQTVGLKHDGKLSATEPDGVGVGSVDFQTGARSRFRKEVRVPIALESAGWRLIRQCCWPVRRGLCRSSLGAREAGAPQLCGETSGT</sequence>
<accession>A0ABN9QZR6</accession>
<evidence type="ECO:0000313" key="1">
    <source>
        <dbReference type="EMBL" id="CAK0811353.1"/>
    </source>
</evidence>
<dbReference type="Proteomes" id="UP001189429">
    <property type="component" value="Unassembled WGS sequence"/>
</dbReference>